<keyword evidence="10" id="KW-0443">Lipid metabolism</keyword>
<dbReference type="Gene3D" id="3.30.1700.10">
    <property type="entry name" value="lpxc deacetylase, domain 2"/>
    <property type="match status" value="1"/>
</dbReference>
<dbReference type="InterPro" id="IPR011334">
    <property type="entry name" value="UDP-acyl_GlcNac_deAcase_C"/>
</dbReference>
<evidence type="ECO:0000256" key="1">
    <source>
        <dbReference type="ARBA" id="ARBA00001947"/>
    </source>
</evidence>
<dbReference type="HAMAP" id="MF_00406">
    <property type="entry name" value="FabZ"/>
    <property type="match status" value="1"/>
</dbReference>
<comment type="pathway">
    <text evidence="3">Glycolipid biosynthesis; lipid IV(A) biosynthesis; lipid IV(A) from (3R)-3-hydroxytetradecanoyl-[acyl-carrier-protein] and UDP-N-acetyl-alpha-D-glucosamine: step 2/6.</text>
</comment>
<dbReference type="EC" id="4.2.1.59" evidence="14"/>
<dbReference type="InterPro" id="IPR010084">
    <property type="entry name" value="FabZ"/>
</dbReference>
<keyword evidence="6" id="KW-0441">Lipid A biosynthesis</keyword>
<evidence type="ECO:0000256" key="7">
    <source>
        <dbReference type="ARBA" id="ARBA00022723"/>
    </source>
</evidence>
<dbReference type="Pfam" id="PF07977">
    <property type="entry name" value="FabA"/>
    <property type="match status" value="1"/>
</dbReference>
<dbReference type="GO" id="GO:0009245">
    <property type="term" value="P:lipid A biosynthetic process"/>
    <property type="evidence" value="ECO:0007669"/>
    <property type="project" value="UniProtKB-KW"/>
</dbReference>
<keyword evidence="8" id="KW-0378">Hydrolase</keyword>
<keyword evidence="5" id="KW-0444">Lipid biosynthesis</keyword>
<sequence length="471" mass="52368">MLELQRTIKRPISISGDGLHTGTKSTLTFKPAPENYGIKFIRTDLGGNPEIPANADYVVDISRGTTIGLGDAKVHTIEHVLAAIVGLQIDNIKIEIDGIEPPVGDGSSMPFVEKLLEAGFATQDEPKDYLIIDETVLHHDEDNQIDIVALPLDGYRITVMVDYFNPALGSQHTGLFDLEKEFVTEFAPARTFCFLSEVEQLVDAGLIRGGNLDNAVVIVDHDIDQQGIDRIMTKVGFKDKVEIGPTGFLNDKSLRFKNEPVRHKLLDMIGDLALIGVPIRAQILAARPGHKANVEFAKKIRKLYQQKKLVRKYQFKKTEGVVLDVNAIQRILPHRYPFLLVDKIVELELDKKVVGIKSVTINEPFFQGHFPGQPVMPGVLLIEAMAQTGGILLLNCVKNPEDHLVYFSAINNAKFRKPVVPGDQLRIEVDLVSRKKNYFQIKGTVFVENSLAAEAEMMAAIVDKEPQSHEE</sequence>
<dbReference type="HAMAP" id="MF_00388">
    <property type="entry name" value="LpxC"/>
    <property type="match status" value="1"/>
</dbReference>
<dbReference type="NCBIfam" id="TIGR00325">
    <property type="entry name" value="lpxC"/>
    <property type="match status" value="1"/>
</dbReference>
<keyword evidence="9" id="KW-0862">Zinc</keyword>
<gene>
    <name evidence="14" type="ORF">ASZ90_003411</name>
</gene>
<dbReference type="SUPFAM" id="SSF54211">
    <property type="entry name" value="Ribosomal protein S5 domain 2-like"/>
    <property type="match status" value="2"/>
</dbReference>
<dbReference type="InterPro" id="IPR004463">
    <property type="entry name" value="UDP-acyl_GlcNac_deAcase"/>
</dbReference>
<keyword evidence="11 14" id="KW-0456">Lyase</keyword>
<dbReference type="GO" id="GO:0019171">
    <property type="term" value="F:(3R)-hydroxyacyl-[acyl-carrier-protein] dehydratase activity"/>
    <property type="evidence" value="ECO:0007669"/>
    <property type="project" value="UniProtKB-EC"/>
</dbReference>
<dbReference type="PANTHER" id="PTHR33694">
    <property type="entry name" value="UDP-3-O-ACYL-N-ACETYLGLUCOSAMINE DEACETYLASE 1, MITOCHONDRIAL-RELATED"/>
    <property type="match status" value="1"/>
</dbReference>
<accession>A0A0W8G150</accession>
<dbReference type="Pfam" id="PF03331">
    <property type="entry name" value="LpxC"/>
    <property type="match status" value="2"/>
</dbReference>
<evidence type="ECO:0000256" key="8">
    <source>
        <dbReference type="ARBA" id="ARBA00022801"/>
    </source>
</evidence>
<dbReference type="GO" id="GO:0005737">
    <property type="term" value="C:cytoplasm"/>
    <property type="evidence" value="ECO:0007669"/>
    <property type="project" value="UniProtKB-SubCell"/>
</dbReference>
<dbReference type="InterPro" id="IPR015870">
    <property type="entry name" value="UDP-acyl_N-AcGlcN_deAcase_N"/>
</dbReference>
<comment type="cofactor">
    <cofactor evidence="1">
        <name>Zn(2+)</name>
        <dbReference type="ChEBI" id="CHEBI:29105"/>
    </cofactor>
</comment>
<evidence type="ECO:0000256" key="12">
    <source>
        <dbReference type="ARBA" id="ARBA00024535"/>
    </source>
</evidence>
<evidence type="ECO:0000313" key="14">
    <source>
        <dbReference type="EMBL" id="KUG26745.1"/>
    </source>
</evidence>
<protein>
    <submittedName>
        <fullName evidence="14">N-acetylglucosamine deacetylase / 3-hydroxyacyl-acp dehydratase, fabz form</fullName>
        <ecNumber evidence="14">4.2.1.59</ecNumber>
    </submittedName>
</protein>
<comment type="catalytic activity">
    <reaction evidence="12">
        <text>a UDP-3-O-[(3R)-3-hydroxyacyl]-N-acetyl-alpha-D-glucosamine + H2O = a UDP-3-O-[(3R)-3-hydroxyacyl]-alpha-D-glucosamine + acetate</text>
        <dbReference type="Rhea" id="RHEA:67816"/>
        <dbReference type="ChEBI" id="CHEBI:15377"/>
        <dbReference type="ChEBI" id="CHEBI:30089"/>
        <dbReference type="ChEBI" id="CHEBI:137740"/>
        <dbReference type="ChEBI" id="CHEBI:173225"/>
        <dbReference type="EC" id="3.5.1.108"/>
    </reaction>
</comment>
<evidence type="ECO:0000256" key="6">
    <source>
        <dbReference type="ARBA" id="ARBA00022556"/>
    </source>
</evidence>
<dbReference type="GO" id="GO:0016020">
    <property type="term" value="C:membrane"/>
    <property type="evidence" value="ECO:0007669"/>
    <property type="project" value="GOC"/>
</dbReference>
<dbReference type="PANTHER" id="PTHR33694:SF1">
    <property type="entry name" value="UDP-3-O-ACYL-N-ACETYLGLUCOSAMINE DEACETYLASE 1, MITOCHONDRIAL-RELATED"/>
    <property type="match status" value="1"/>
</dbReference>
<dbReference type="Gene3D" id="3.30.230.20">
    <property type="entry name" value="lpxc deacetylase, domain 1"/>
    <property type="match status" value="1"/>
</dbReference>
<dbReference type="GO" id="GO:0006633">
    <property type="term" value="P:fatty acid biosynthetic process"/>
    <property type="evidence" value="ECO:0007669"/>
    <property type="project" value="InterPro"/>
</dbReference>
<evidence type="ECO:0000256" key="11">
    <source>
        <dbReference type="ARBA" id="ARBA00023239"/>
    </source>
</evidence>
<dbReference type="CDD" id="cd01288">
    <property type="entry name" value="FabZ"/>
    <property type="match status" value="1"/>
</dbReference>
<dbReference type="NCBIfam" id="NF009667">
    <property type="entry name" value="PRK13188.1"/>
    <property type="match status" value="1"/>
</dbReference>
<proteinExistence type="inferred from homology"/>
<dbReference type="GO" id="GO:0103117">
    <property type="term" value="F:UDP-3-O-acyl-N-acetylglucosamine deacetylase activity"/>
    <property type="evidence" value="ECO:0007669"/>
    <property type="project" value="UniProtKB-EC"/>
</dbReference>
<dbReference type="InterPro" id="IPR020568">
    <property type="entry name" value="Ribosomal_Su5_D2-typ_SF"/>
</dbReference>
<dbReference type="InterPro" id="IPR013114">
    <property type="entry name" value="FabA_FabZ"/>
</dbReference>
<dbReference type="NCBIfam" id="TIGR01750">
    <property type="entry name" value="fabZ"/>
    <property type="match status" value="1"/>
</dbReference>
<dbReference type="EMBL" id="LNQE01000413">
    <property type="protein sequence ID" value="KUG26745.1"/>
    <property type="molecule type" value="Genomic_DNA"/>
</dbReference>
<evidence type="ECO:0000256" key="4">
    <source>
        <dbReference type="ARBA" id="ARBA00022490"/>
    </source>
</evidence>
<dbReference type="GO" id="GO:0046872">
    <property type="term" value="F:metal ion binding"/>
    <property type="evidence" value="ECO:0007669"/>
    <property type="project" value="UniProtKB-KW"/>
</dbReference>
<dbReference type="AlphaFoldDB" id="A0A0W8G150"/>
<reference evidence="14" key="1">
    <citation type="journal article" date="2015" name="Proc. Natl. Acad. Sci. U.S.A.">
        <title>Networks of energetic and metabolic interactions define dynamics in microbial communities.</title>
        <authorList>
            <person name="Embree M."/>
            <person name="Liu J.K."/>
            <person name="Al-Bassam M.M."/>
            <person name="Zengler K."/>
        </authorList>
    </citation>
    <scope>NUCLEOTIDE SEQUENCE</scope>
</reference>
<dbReference type="InterPro" id="IPR029069">
    <property type="entry name" value="HotDog_dom_sf"/>
</dbReference>
<evidence type="ECO:0000256" key="2">
    <source>
        <dbReference type="ARBA" id="ARBA00004496"/>
    </source>
</evidence>
<dbReference type="Gene3D" id="3.10.129.10">
    <property type="entry name" value="Hotdog Thioesterase"/>
    <property type="match status" value="1"/>
</dbReference>
<dbReference type="SUPFAM" id="SSF54637">
    <property type="entry name" value="Thioesterase/thiol ester dehydrase-isomerase"/>
    <property type="match status" value="1"/>
</dbReference>
<keyword evidence="4" id="KW-0963">Cytoplasm</keyword>
<name>A0A0W8G150_9ZZZZ</name>
<comment type="caution">
    <text evidence="14">The sequence shown here is derived from an EMBL/GenBank/DDBJ whole genome shotgun (WGS) entry which is preliminary data.</text>
</comment>
<evidence type="ECO:0000256" key="13">
    <source>
        <dbReference type="ARBA" id="ARBA00025049"/>
    </source>
</evidence>
<dbReference type="NCBIfam" id="NF000582">
    <property type="entry name" value="PRK00006.1"/>
    <property type="match status" value="1"/>
</dbReference>
<evidence type="ECO:0000256" key="10">
    <source>
        <dbReference type="ARBA" id="ARBA00023098"/>
    </source>
</evidence>
<dbReference type="FunFam" id="3.10.129.10:FF:000001">
    <property type="entry name" value="3-hydroxyacyl-[acyl-carrier-protein] dehydratase FabZ"/>
    <property type="match status" value="1"/>
</dbReference>
<comment type="subcellular location">
    <subcellularLocation>
        <location evidence="2">Cytoplasm</location>
    </subcellularLocation>
</comment>
<evidence type="ECO:0000256" key="9">
    <source>
        <dbReference type="ARBA" id="ARBA00022833"/>
    </source>
</evidence>
<dbReference type="UniPathway" id="UPA00359">
    <property type="reaction ID" value="UER00478"/>
</dbReference>
<evidence type="ECO:0000256" key="3">
    <source>
        <dbReference type="ARBA" id="ARBA00005002"/>
    </source>
</evidence>
<evidence type="ECO:0000256" key="5">
    <source>
        <dbReference type="ARBA" id="ARBA00022516"/>
    </source>
</evidence>
<organism evidence="14">
    <name type="scientific">hydrocarbon metagenome</name>
    <dbReference type="NCBI Taxonomy" id="938273"/>
    <lineage>
        <taxon>unclassified sequences</taxon>
        <taxon>metagenomes</taxon>
        <taxon>ecological metagenomes</taxon>
    </lineage>
</organism>
<keyword evidence="7" id="KW-0479">Metal-binding</keyword>
<comment type="function">
    <text evidence="13">Involved in unsaturated fatty acids biosynthesis. Catalyzes the dehydration of short chain beta-hydroxyacyl-ACPs and long chain saturated and unsaturated beta-hydroxyacyl-ACPs.</text>
</comment>